<dbReference type="Proteomes" id="UP000249057">
    <property type="component" value="Unassembled WGS sequence"/>
</dbReference>
<organism evidence="1 2">
    <name type="scientific">Aspergillus brunneoviolaceus CBS 621.78</name>
    <dbReference type="NCBI Taxonomy" id="1450534"/>
    <lineage>
        <taxon>Eukaryota</taxon>
        <taxon>Fungi</taxon>
        <taxon>Dikarya</taxon>
        <taxon>Ascomycota</taxon>
        <taxon>Pezizomycotina</taxon>
        <taxon>Eurotiomycetes</taxon>
        <taxon>Eurotiomycetidae</taxon>
        <taxon>Eurotiales</taxon>
        <taxon>Aspergillaceae</taxon>
        <taxon>Aspergillus</taxon>
        <taxon>Aspergillus subgen. Circumdati</taxon>
    </lineage>
</organism>
<keyword evidence="2" id="KW-1185">Reference proteome</keyword>
<dbReference type="EMBL" id="KZ825332">
    <property type="protein sequence ID" value="RAH47087.1"/>
    <property type="molecule type" value="Genomic_DNA"/>
</dbReference>
<accession>A0ACD1GCZ7</accession>
<sequence>MMLWSWRLIKTDATVSCCLRVAKDLFFFCFFFFFVFFSSFSFLFFLSFFSLLFLDKGPITSRAPCGYVHHLFRN</sequence>
<evidence type="ECO:0000313" key="2">
    <source>
        <dbReference type="Proteomes" id="UP000249057"/>
    </source>
</evidence>
<proteinExistence type="predicted"/>
<name>A0ACD1GCZ7_9EURO</name>
<protein>
    <submittedName>
        <fullName evidence="1">Uncharacterized protein</fullName>
    </submittedName>
</protein>
<gene>
    <name evidence="1" type="ORF">BO95DRAFT_90481</name>
</gene>
<reference evidence="1" key="1">
    <citation type="submission" date="2018-02" db="EMBL/GenBank/DDBJ databases">
        <title>The genomes of Aspergillus section Nigri reveals drivers in fungal speciation.</title>
        <authorList>
            <consortium name="DOE Joint Genome Institute"/>
            <person name="Vesth T.C."/>
            <person name="Nybo J."/>
            <person name="Theobald S."/>
            <person name="Brandl J."/>
            <person name="Frisvad J.C."/>
            <person name="Nielsen K.F."/>
            <person name="Lyhne E.K."/>
            <person name="Kogle M.E."/>
            <person name="Kuo A."/>
            <person name="Riley R."/>
            <person name="Clum A."/>
            <person name="Nolan M."/>
            <person name="Lipzen A."/>
            <person name="Salamov A."/>
            <person name="Henrissat B."/>
            <person name="Wiebenga A."/>
            <person name="De vries R.P."/>
            <person name="Grigoriev I.V."/>
            <person name="Mortensen U.H."/>
            <person name="Andersen M.R."/>
            <person name="Baker S.E."/>
        </authorList>
    </citation>
    <scope>NUCLEOTIDE SEQUENCE</scope>
    <source>
        <strain evidence="1">CBS 621.78</strain>
    </source>
</reference>
<evidence type="ECO:0000313" key="1">
    <source>
        <dbReference type="EMBL" id="RAH47087.1"/>
    </source>
</evidence>